<organism evidence="2 3">
    <name type="scientific">Elysia crispata</name>
    <name type="common">lettuce slug</name>
    <dbReference type="NCBI Taxonomy" id="231223"/>
    <lineage>
        <taxon>Eukaryota</taxon>
        <taxon>Metazoa</taxon>
        <taxon>Spiralia</taxon>
        <taxon>Lophotrochozoa</taxon>
        <taxon>Mollusca</taxon>
        <taxon>Gastropoda</taxon>
        <taxon>Heterobranchia</taxon>
        <taxon>Euthyneura</taxon>
        <taxon>Panpulmonata</taxon>
        <taxon>Sacoglossa</taxon>
        <taxon>Placobranchoidea</taxon>
        <taxon>Plakobranchidae</taxon>
        <taxon>Elysia</taxon>
    </lineage>
</organism>
<sequence length="165" mass="18943">MWRYSVLALRIKRYIELRPSLEAIPRIQSHRPYLWRVRKPSVPNEIGKNYLGDRKYTLKKHRRDKGQIKDGGARHCDVSYTPAQTKANLAQSGCTVCPSDFLTPSQREALDPDHRIGRRTDSHSVYLKPPPDYEHIIVMNGSKLSHSPKRPNKATVQLGARPAEH</sequence>
<gene>
    <name evidence="2" type="ORF">RRG08_047321</name>
</gene>
<protein>
    <submittedName>
        <fullName evidence="2">Uncharacterized protein</fullName>
    </submittedName>
</protein>
<proteinExistence type="predicted"/>
<dbReference type="Proteomes" id="UP001283361">
    <property type="component" value="Unassembled WGS sequence"/>
</dbReference>
<evidence type="ECO:0000313" key="2">
    <source>
        <dbReference type="EMBL" id="KAK3798410.1"/>
    </source>
</evidence>
<dbReference type="AlphaFoldDB" id="A0AAE1B2C2"/>
<feature type="region of interest" description="Disordered" evidence="1">
    <location>
        <begin position="143"/>
        <end position="165"/>
    </location>
</feature>
<evidence type="ECO:0000313" key="3">
    <source>
        <dbReference type="Proteomes" id="UP001283361"/>
    </source>
</evidence>
<evidence type="ECO:0000256" key="1">
    <source>
        <dbReference type="SAM" id="MobiDB-lite"/>
    </source>
</evidence>
<name>A0AAE1B2C2_9GAST</name>
<comment type="caution">
    <text evidence="2">The sequence shown here is derived from an EMBL/GenBank/DDBJ whole genome shotgun (WGS) entry which is preliminary data.</text>
</comment>
<accession>A0AAE1B2C2</accession>
<reference evidence="2" key="1">
    <citation type="journal article" date="2023" name="G3 (Bethesda)">
        <title>A reference genome for the long-term kleptoplast-retaining sea slug Elysia crispata morphotype clarki.</title>
        <authorList>
            <person name="Eastman K.E."/>
            <person name="Pendleton A.L."/>
            <person name="Shaikh M.A."/>
            <person name="Suttiyut T."/>
            <person name="Ogas R."/>
            <person name="Tomko P."/>
            <person name="Gavelis G."/>
            <person name="Widhalm J.R."/>
            <person name="Wisecaver J.H."/>
        </authorList>
    </citation>
    <scope>NUCLEOTIDE SEQUENCE</scope>
    <source>
        <strain evidence="2">ECLA1</strain>
    </source>
</reference>
<dbReference type="EMBL" id="JAWDGP010000681">
    <property type="protein sequence ID" value="KAK3798410.1"/>
    <property type="molecule type" value="Genomic_DNA"/>
</dbReference>
<keyword evidence="3" id="KW-1185">Reference proteome</keyword>